<gene>
    <name evidence="2" type="ORF">MM171B01602_0003</name>
    <name evidence="1" type="ORF">MM415B01406_0016</name>
</gene>
<proteinExistence type="predicted"/>
<organism evidence="1">
    <name type="scientific">viral metagenome</name>
    <dbReference type="NCBI Taxonomy" id="1070528"/>
    <lineage>
        <taxon>unclassified sequences</taxon>
        <taxon>metagenomes</taxon>
        <taxon>organismal metagenomes</taxon>
    </lineage>
</organism>
<dbReference type="EMBL" id="MT143749">
    <property type="protein sequence ID" value="QJB01974.1"/>
    <property type="molecule type" value="Genomic_DNA"/>
</dbReference>
<protein>
    <submittedName>
        <fullName evidence="1">Uncharacterized protein</fullName>
    </submittedName>
</protein>
<sequence length="78" mass="8360">MVKTLEEMAAKGQRKLAAKVSTMPGSWAAAKSRMTAHYAALPFGPRVKAAYAAGISAGVYHAPDPVKWAANWKAKMQE</sequence>
<dbReference type="EMBL" id="MT141339">
    <property type="protein sequence ID" value="QJA58794.1"/>
    <property type="molecule type" value="Genomic_DNA"/>
</dbReference>
<dbReference type="AlphaFoldDB" id="A0A6M3IN12"/>
<reference evidence="1" key="1">
    <citation type="submission" date="2020-03" db="EMBL/GenBank/DDBJ databases">
        <title>The deep terrestrial virosphere.</title>
        <authorList>
            <person name="Holmfeldt K."/>
            <person name="Nilsson E."/>
            <person name="Simone D."/>
            <person name="Lopez-Fernandez M."/>
            <person name="Wu X."/>
            <person name="de Brujin I."/>
            <person name="Lundin D."/>
            <person name="Andersson A."/>
            <person name="Bertilsson S."/>
            <person name="Dopson M."/>
        </authorList>
    </citation>
    <scope>NUCLEOTIDE SEQUENCE</scope>
    <source>
        <strain evidence="2">MM171B01602</strain>
        <strain evidence="1">MM415B01406</strain>
    </source>
</reference>
<evidence type="ECO:0000313" key="1">
    <source>
        <dbReference type="EMBL" id="QJA58794.1"/>
    </source>
</evidence>
<evidence type="ECO:0000313" key="2">
    <source>
        <dbReference type="EMBL" id="QJB01974.1"/>
    </source>
</evidence>
<accession>A0A6M3IN12</accession>
<name>A0A6M3IN12_9ZZZZ</name>